<protein>
    <submittedName>
        <fullName evidence="1">Carbonic anhydrase, family 3</fullName>
    </submittedName>
</protein>
<dbReference type="Pfam" id="PF00132">
    <property type="entry name" value="Hexapep"/>
    <property type="match status" value="1"/>
</dbReference>
<name>A0A0W8FFH1_9ZZZZ</name>
<dbReference type="InterPro" id="IPR050484">
    <property type="entry name" value="Transf_Hexapept/Carb_Anhydrase"/>
</dbReference>
<dbReference type="EMBL" id="LNQE01001278">
    <property type="protein sequence ID" value="KUG19537.1"/>
    <property type="molecule type" value="Genomic_DNA"/>
</dbReference>
<dbReference type="PANTHER" id="PTHR13061">
    <property type="entry name" value="DYNACTIN SUBUNIT P25"/>
    <property type="match status" value="1"/>
</dbReference>
<dbReference type="SUPFAM" id="SSF51161">
    <property type="entry name" value="Trimeric LpxA-like enzymes"/>
    <property type="match status" value="1"/>
</dbReference>
<dbReference type="InterPro" id="IPR001451">
    <property type="entry name" value="Hexapep"/>
</dbReference>
<dbReference type="AlphaFoldDB" id="A0A0W8FFH1"/>
<evidence type="ECO:0000313" key="1">
    <source>
        <dbReference type="EMBL" id="KUG19537.1"/>
    </source>
</evidence>
<dbReference type="InterPro" id="IPR047324">
    <property type="entry name" value="LbH_gamma_CA-like"/>
</dbReference>
<sequence length="189" mass="19819">MPVVKGIEGAPYHNFHWWERFNSYTIMDSGTVAGSGGFIAENATIIGDVVLGDEVSVWFGAVIRGDKSRIEIGECSNVQDNAVVHTTIGFPVAIGSFVSVGHGAILHGCTIGSEVLVGMGAIIMNGAVIGEGSIIGAGAVITEGKQIPPHSLVLGLPAAVVKETTEKQRAFIVENAREYVKLAGRYRNG</sequence>
<proteinExistence type="predicted"/>
<comment type="caution">
    <text evidence="1">The sequence shown here is derived from an EMBL/GenBank/DDBJ whole genome shotgun (WGS) entry which is preliminary data.</text>
</comment>
<dbReference type="InterPro" id="IPR011004">
    <property type="entry name" value="Trimer_LpxA-like_sf"/>
</dbReference>
<organism evidence="1">
    <name type="scientific">hydrocarbon metagenome</name>
    <dbReference type="NCBI Taxonomy" id="938273"/>
    <lineage>
        <taxon>unclassified sequences</taxon>
        <taxon>metagenomes</taxon>
        <taxon>ecological metagenomes</taxon>
    </lineage>
</organism>
<dbReference type="PANTHER" id="PTHR13061:SF29">
    <property type="entry name" value="GAMMA CARBONIC ANHYDRASE-LIKE 1, MITOCHONDRIAL-RELATED"/>
    <property type="match status" value="1"/>
</dbReference>
<dbReference type="Gene3D" id="2.160.10.10">
    <property type="entry name" value="Hexapeptide repeat proteins"/>
    <property type="match status" value="1"/>
</dbReference>
<gene>
    <name evidence="1" type="ORF">ASZ90_010751</name>
</gene>
<reference evidence="1" key="1">
    <citation type="journal article" date="2015" name="Proc. Natl. Acad. Sci. U.S.A.">
        <title>Networks of energetic and metabolic interactions define dynamics in microbial communities.</title>
        <authorList>
            <person name="Embree M."/>
            <person name="Liu J.K."/>
            <person name="Al-Bassam M.M."/>
            <person name="Zengler K."/>
        </authorList>
    </citation>
    <scope>NUCLEOTIDE SEQUENCE</scope>
</reference>
<dbReference type="CDD" id="cd04645">
    <property type="entry name" value="LbH_gamma_CA_like"/>
    <property type="match status" value="1"/>
</dbReference>
<accession>A0A0W8FFH1</accession>